<gene>
    <name evidence="2" type="ORF">LX15_003690</name>
</gene>
<dbReference type="InterPro" id="IPR002938">
    <property type="entry name" value="FAD-bd"/>
</dbReference>
<dbReference type="EMBL" id="JAMTCP010000022">
    <property type="protein sequence ID" value="MCP2259979.1"/>
    <property type="molecule type" value="Genomic_DNA"/>
</dbReference>
<comment type="caution">
    <text evidence="2">The sequence shown here is derived from an EMBL/GenBank/DDBJ whole genome shotgun (WGS) entry which is preliminary data.</text>
</comment>
<dbReference type="InterPro" id="IPR036188">
    <property type="entry name" value="FAD/NAD-bd_sf"/>
</dbReference>
<sequence length="412" mass="45461">MRQTNVLVVGASIAGPALAYWLRRYGASVTVVERAPALREGGYKVDVRGVAVDVVRRMGLLEEVRRRTTDMRGGTFLNGAGRVVATLGADVIGFRDPGDLEIFRGDLARVLYDATREDVEYLFDTSVTRIEPRHDGVRVDFSRGEPRTFDLVVGADGVHSLVRRLTFGPEERFAHDLGLSVAIFTVPNHLDLDRWELVSSGVGRVVNVYSVRQDAHAKAQFFFRTPEKPYDRRDVRRQQEILVEAFAGQGWEVPALLAAMPTSPDFYFDSLSQVRMPRWSSGPVVLLGDAAYCPSPASGQGTSLALVGAYVLAGELAAAGGDHRVAFARYEEEMRGFVELNQKLGRDSVRQMVPGSRWEASLRALMLRVMPYLPGKDRVMEKVMKSMREAAHGITLRDYPAVVASSTSVAGD</sequence>
<name>A0ABT1HWU7_STRSD</name>
<reference evidence="2 3" key="1">
    <citation type="submission" date="2022-06" db="EMBL/GenBank/DDBJ databases">
        <title>Genomic Encyclopedia of Archaeal and Bacterial Type Strains, Phase II (KMG-II): from individual species to whole genera.</title>
        <authorList>
            <person name="Goeker M."/>
        </authorList>
    </citation>
    <scope>NUCLEOTIDE SEQUENCE [LARGE SCALE GENOMIC DNA]</scope>
    <source>
        <strain evidence="2 3">DSM 40477</strain>
    </source>
</reference>
<dbReference type="Gene3D" id="3.50.50.60">
    <property type="entry name" value="FAD/NAD(P)-binding domain"/>
    <property type="match status" value="1"/>
</dbReference>
<dbReference type="Gene3D" id="3.30.9.10">
    <property type="entry name" value="D-Amino Acid Oxidase, subunit A, domain 2"/>
    <property type="match status" value="1"/>
</dbReference>
<dbReference type="RefSeq" id="WP_253670859.1">
    <property type="nucleotide sequence ID" value="NZ_JAMTCP010000022.1"/>
</dbReference>
<dbReference type="PANTHER" id="PTHR46865">
    <property type="entry name" value="OXIDOREDUCTASE-RELATED"/>
    <property type="match status" value="1"/>
</dbReference>
<protein>
    <submittedName>
        <fullName evidence="2">2-polyprenyl-6-methoxyphenol hydroxylase</fullName>
    </submittedName>
</protein>
<feature type="domain" description="FAD-binding" evidence="1">
    <location>
        <begin position="4"/>
        <end position="321"/>
    </location>
</feature>
<dbReference type="PRINTS" id="PR00420">
    <property type="entry name" value="RNGMNOXGNASE"/>
</dbReference>
<dbReference type="SUPFAM" id="SSF51905">
    <property type="entry name" value="FAD/NAD(P)-binding domain"/>
    <property type="match status" value="1"/>
</dbReference>
<dbReference type="Proteomes" id="UP001205311">
    <property type="component" value="Unassembled WGS sequence"/>
</dbReference>
<dbReference type="InterPro" id="IPR051704">
    <property type="entry name" value="FAD_aromatic-hydroxylase"/>
</dbReference>
<dbReference type="Pfam" id="PF01494">
    <property type="entry name" value="FAD_binding_3"/>
    <property type="match status" value="1"/>
</dbReference>
<accession>A0ABT1HWU7</accession>
<evidence type="ECO:0000313" key="3">
    <source>
        <dbReference type="Proteomes" id="UP001205311"/>
    </source>
</evidence>
<evidence type="ECO:0000313" key="2">
    <source>
        <dbReference type="EMBL" id="MCP2259979.1"/>
    </source>
</evidence>
<evidence type="ECO:0000259" key="1">
    <source>
        <dbReference type="Pfam" id="PF01494"/>
    </source>
</evidence>
<keyword evidence="3" id="KW-1185">Reference proteome</keyword>
<proteinExistence type="predicted"/>
<organism evidence="2 3">
    <name type="scientific">Streptoalloteichus tenebrarius (strain ATCC 17920 / DSM 40477 / JCM 4838 / CBS 697.72 / NBRC 16177 / NCIMB 11028 / NRRL B-12390 / A12253. 1 / ISP 5477)</name>
    <name type="common">Streptomyces tenebrarius</name>
    <dbReference type="NCBI Taxonomy" id="1933"/>
    <lineage>
        <taxon>Bacteria</taxon>
        <taxon>Bacillati</taxon>
        <taxon>Actinomycetota</taxon>
        <taxon>Actinomycetes</taxon>
        <taxon>Pseudonocardiales</taxon>
        <taxon>Pseudonocardiaceae</taxon>
        <taxon>Streptoalloteichus</taxon>
    </lineage>
</organism>
<dbReference type="PANTHER" id="PTHR46865:SF2">
    <property type="entry name" value="MONOOXYGENASE"/>
    <property type="match status" value="1"/>
</dbReference>